<gene>
    <name evidence="1" type="ORF">SBF1_600003</name>
</gene>
<sequence length="49" mass="5641">MLIFTYEELKAQFFSSVVMFQLQNKFEEEPNMPILIDSHGGELSTRGTS</sequence>
<proteinExistence type="predicted"/>
<organism evidence="1 2">
    <name type="scientific">Candidatus Desulfosporosinus infrequens</name>
    <dbReference type="NCBI Taxonomy" id="2043169"/>
    <lineage>
        <taxon>Bacteria</taxon>
        <taxon>Bacillati</taxon>
        <taxon>Bacillota</taxon>
        <taxon>Clostridia</taxon>
        <taxon>Eubacteriales</taxon>
        <taxon>Desulfitobacteriaceae</taxon>
        <taxon>Desulfosporosinus</taxon>
    </lineage>
</organism>
<dbReference type="EMBL" id="OMOF01000557">
    <property type="protein sequence ID" value="SPF52664.1"/>
    <property type="molecule type" value="Genomic_DNA"/>
</dbReference>
<evidence type="ECO:0000313" key="2">
    <source>
        <dbReference type="Proteomes" id="UP000238916"/>
    </source>
</evidence>
<accession>A0A2U3LLE0</accession>
<dbReference type="Proteomes" id="UP000238916">
    <property type="component" value="Unassembled WGS sequence"/>
</dbReference>
<dbReference type="AlphaFoldDB" id="A0A2U3LLE0"/>
<reference evidence="2" key="1">
    <citation type="submission" date="2018-02" db="EMBL/GenBank/DDBJ databases">
        <authorList>
            <person name="Hausmann B."/>
        </authorList>
    </citation>
    <scope>NUCLEOTIDE SEQUENCE [LARGE SCALE GENOMIC DNA]</scope>
    <source>
        <strain evidence="2">Peat soil MAG SbF1</strain>
    </source>
</reference>
<name>A0A2U3LLE0_9FIRM</name>
<protein>
    <submittedName>
        <fullName evidence="1">Uncharacterized protein</fullName>
    </submittedName>
</protein>
<evidence type="ECO:0000313" key="1">
    <source>
        <dbReference type="EMBL" id="SPF52664.1"/>
    </source>
</evidence>